<organism evidence="4 5">
    <name type="scientific">Streptomyces coryli</name>
    <dbReference type="NCBI Taxonomy" id="1128680"/>
    <lineage>
        <taxon>Bacteria</taxon>
        <taxon>Bacillati</taxon>
        <taxon>Actinomycetota</taxon>
        <taxon>Actinomycetes</taxon>
        <taxon>Kitasatosporales</taxon>
        <taxon>Streptomycetaceae</taxon>
        <taxon>Streptomyces</taxon>
    </lineage>
</organism>
<dbReference type="InterPro" id="IPR003477">
    <property type="entry name" value="PemK-like"/>
</dbReference>
<keyword evidence="3" id="KW-0812">Transmembrane</keyword>
<dbReference type="InterPro" id="IPR011067">
    <property type="entry name" value="Plasmid_toxin/cell-grow_inhib"/>
</dbReference>
<dbReference type="Gene3D" id="2.30.30.110">
    <property type="match status" value="1"/>
</dbReference>
<comment type="similarity">
    <text evidence="1">Belongs to the PemK/MazF family.</text>
</comment>
<dbReference type="GO" id="GO:0003677">
    <property type="term" value="F:DNA binding"/>
    <property type="evidence" value="ECO:0007669"/>
    <property type="project" value="InterPro"/>
</dbReference>
<evidence type="ECO:0000313" key="4">
    <source>
        <dbReference type="EMBL" id="NGN66797.1"/>
    </source>
</evidence>
<gene>
    <name evidence="4" type="ORF">G5C51_23190</name>
</gene>
<accession>A0A6G4U673</accession>
<evidence type="ECO:0000256" key="2">
    <source>
        <dbReference type="ARBA" id="ARBA00022649"/>
    </source>
</evidence>
<keyword evidence="3" id="KW-0472">Membrane</keyword>
<dbReference type="Proteomes" id="UP000481583">
    <property type="component" value="Unassembled WGS sequence"/>
</dbReference>
<dbReference type="RefSeq" id="WP_165240103.1">
    <property type="nucleotide sequence ID" value="NZ_JAAKZV010000111.1"/>
</dbReference>
<dbReference type="Pfam" id="PF02452">
    <property type="entry name" value="PemK_toxin"/>
    <property type="match status" value="1"/>
</dbReference>
<dbReference type="AlphaFoldDB" id="A0A6G4U673"/>
<proteinExistence type="inferred from homology"/>
<name>A0A6G4U673_9ACTN</name>
<protein>
    <submittedName>
        <fullName evidence="4">Type II toxin-antitoxin system PemK/MazF family toxin</fullName>
    </submittedName>
</protein>
<reference evidence="4 5" key="1">
    <citation type="submission" date="2020-02" db="EMBL/GenBank/DDBJ databases">
        <title>Whole-genome analyses of novel actinobacteria.</title>
        <authorList>
            <person name="Sahin N."/>
        </authorList>
    </citation>
    <scope>NUCLEOTIDE SEQUENCE [LARGE SCALE GENOMIC DNA]</scope>
    <source>
        <strain evidence="4 5">A7024</strain>
    </source>
</reference>
<comment type="caution">
    <text evidence="4">The sequence shown here is derived from an EMBL/GenBank/DDBJ whole genome shotgun (WGS) entry which is preliminary data.</text>
</comment>
<keyword evidence="2" id="KW-1277">Toxin-antitoxin system</keyword>
<keyword evidence="3" id="KW-1133">Transmembrane helix</keyword>
<evidence type="ECO:0000256" key="3">
    <source>
        <dbReference type="SAM" id="Phobius"/>
    </source>
</evidence>
<feature type="transmembrane region" description="Helical" evidence="3">
    <location>
        <begin position="6"/>
        <end position="25"/>
    </location>
</feature>
<evidence type="ECO:0000313" key="5">
    <source>
        <dbReference type="Proteomes" id="UP000481583"/>
    </source>
</evidence>
<sequence length="150" mass="16820">MDTSWWLALAAVAVLAIIAALVDSWGRLSRAHRRDGRAKVRRAGRPPVVRAGEIWWADVPFEDSDRSKDRPCLVVRVDGDTASVVKITSKFHGERPGIIPLPPGSVSDRRGRTSYLETDEVREVEVWDFRRKSGTVDPAIWDQVKYLADG</sequence>
<dbReference type="EMBL" id="JAAKZV010000111">
    <property type="protein sequence ID" value="NGN66797.1"/>
    <property type="molecule type" value="Genomic_DNA"/>
</dbReference>
<evidence type="ECO:0000256" key="1">
    <source>
        <dbReference type="ARBA" id="ARBA00007521"/>
    </source>
</evidence>
<dbReference type="SUPFAM" id="SSF50118">
    <property type="entry name" value="Cell growth inhibitor/plasmid maintenance toxic component"/>
    <property type="match status" value="1"/>
</dbReference>
<keyword evidence="5" id="KW-1185">Reference proteome</keyword>